<dbReference type="Proteomes" id="UP000190274">
    <property type="component" value="Chromosome C"/>
</dbReference>
<sequence>MNNVVDWLPYADEPVTSSNELRLKIEQLVQQELLNFDLNVLHPGVESLIGRTVPSRAATLYTRERKRSTDEPENVADSEKRSCSGIEKARYDLSNCKTPSQRAIAVSFLEHQESVLQELLPRSLARQWVTNNEYLGRLCGSIKQVTEVQTGQIDDLETLRRNMQSNARRELAYLEQQWKNKLVENVERALGKSGSE</sequence>
<dbReference type="GO" id="GO:0005681">
    <property type="term" value="C:spliceosomal complex"/>
    <property type="evidence" value="ECO:0007669"/>
    <property type="project" value="UniProtKB-KW"/>
</dbReference>
<keyword evidence="4" id="KW-0508">mRNA splicing</keyword>
<evidence type="ECO:0000256" key="3">
    <source>
        <dbReference type="ARBA" id="ARBA00022728"/>
    </source>
</evidence>
<evidence type="ECO:0000256" key="4">
    <source>
        <dbReference type="ARBA" id="ARBA00023187"/>
    </source>
</evidence>
<dbReference type="OrthoDB" id="4059443at2759"/>
<dbReference type="AlphaFoldDB" id="A0A1G4IY55"/>
<dbReference type="STRING" id="1266660.A0A1G4IY55"/>
<protein>
    <submittedName>
        <fullName evidence="7">LADA_0C03158g1_1</fullName>
    </submittedName>
</protein>
<dbReference type="Pfam" id="PF05700">
    <property type="entry name" value="BCAS2"/>
    <property type="match status" value="1"/>
</dbReference>
<dbReference type="EMBL" id="LT598459">
    <property type="protein sequence ID" value="SCU82125.1"/>
    <property type="molecule type" value="Genomic_DNA"/>
</dbReference>
<evidence type="ECO:0000313" key="8">
    <source>
        <dbReference type="Proteomes" id="UP000190274"/>
    </source>
</evidence>
<keyword evidence="8" id="KW-1185">Reference proteome</keyword>
<keyword evidence="2" id="KW-0507">mRNA processing</keyword>
<evidence type="ECO:0000256" key="6">
    <source>
        <dbReference type="SAM" id="MobiDB-lite"/>
    </source>
</evidence>
<evidence type="ECO:0000256" key="5">
    <source>
        <dbReference type="ARBA" id="ARBA00023242"/>
    </source>
</evidence>
<accession>A0A1G4IY55</accession>
<proteinExistence type="predicted"/>
<name>A0A1G4IY55_9SACH</name>
<gene>
    <name evidence="7" type="ORF">LADA_0C03158G</name>
</gene>
<reference evidence="8" key="1">
    <citation type="submission" date="2016-03" db="EMBL/GenBank/DDBJ databases">
        <authorList>
            <person name="Devillers H."/>
        </authorList>
    </citation>
    <scope>NUCLEOTIDE SEQUENCE [LARGE SCALE GENOMIC DNA]</scope>
</reference>
<keyword evidence="3" id="KW-0747">Spliceosome</keyword>
<dbReference type="GO" id="GO:0006397">
    <property type="term" value="P:mRNA processing"/>
    <property type="evidence" value="ECO:0007669"/>
    <property type="project" value="UniProtKB-KW"/>
</dbReference>
<keyword evidence="5" id="KW-0539">Nucleus</keyword>
<evidence type="ECO:0000256" key="1">
    <source>
        <dbReference type="ARBA" id="ARBA00004123"/>
    </source>
</evidence>
<organism evidence="7 8">
    <name type="scientific">Lachancea dasiensis</name>
    <dbReference type="NCBI Taxonomy" id="1072105"/>
    <lineage>
        <taxon>Eukaryota</taxon>
        <taxon>Fungi</taxon>
        <taxon>Dikarya</taxon>
        <taxon>Ascomycota</taxon>
        <taxon>Saccharomycotina</taxon>
        <taxon>Saccharomycetes</taxon>
        <taxon>Saccharomycetales</taxon>
        <taxon>Saccharomycetaceae</taxon>
        <taxon>Lachancea</taxon>
    </lineage>
</organism>
<dbReference type="GO" id="GO:0008380">
    <property type="term" value="P:RNA splicing"/>
    <property type="evidence" value="ECO:0007669"/>
    <property type="project" value="UniProtKB-KW"/>
</dbReference>
<feature type="region of interest" description="Disordered" evidence="6">
    <location>
        <begin position="62"/>
        <end position="81"/>
    </location>
</feature>
<evidence type="ECO:0000256" key="2">
    <source>
        <dbReference type="ARBA" id="ARBA00022664"/>
    </source>
</evidence>
<comment type="subcellular location">
    <subcellularLocation>
        <location evidence="1">Nucleus</location>
    </subcellularLocation>
</comment>
<dbReference type="InterPro" id="IPR008409">
    <property type="entry name" value="SPF27"/>
</dbReference>
<evidence type="ECO:0000313" key="7">
    <source>
        <dbReference type="EMBL" id="SCU82125.1"/>
    </source>
</evidence>